<dbReference type="Proteomes" id="UP000241899">
    <property type="component" value="Unassembled WGS sequence"/>
</dbReference>
<dbReference type="Pfam" id="PF13432">
    <property type="entry name" value="TPR_16"/>
    <property type="match status" value="1"/>
</dbReference>
<sequence>MRNLWQSLKCIVTALFAGLLLGGAAAAEGRATLDALFAELANPDNPAWARAESDIRREWSRSGSAALDLLLKRGEDALDAGDTQAAIEHLTALTDHGPGFAEGWNARATAYFAAGAYGPALADIAATLSLEPRHWGALAGLGTILEEMGQTDRALEAFRASFALHPHQQDVKDAITRLERAAAGTAL</sequence>
<dbReference type="PROSITE" id="PS50005">
    <property type="entry name" value="TPR"/>
    <property type="match status" value="1"/>
</dbReference>
<evidence type="ECO:0000313" key="3">
    <source>
        <dbReference type="EMBL" id="PTE15156.1"/>
    </source>
</evidence>
<protein>
    <submittedName>
        <fullName evidence="3">Uncharacterized protein</fullName>
    </submittedName>
</protein>
<dbReference type="InterPro" id="IPR019734">
    <property type="entry name" value="TPR_rpt"/>
</dbReference>
<evidence type="ECO:0000313" key="4">
    <source>
        <dbReference type="Proteomes" id="UP000241899"/>
    </source>
</evidence>
<dbReference type="InterPro" id="IPR011990">
    <property type="entry name" value="TPR-like_helical_dom_sf"/>
</dbReference>
<name>A0A2T4JB74_9RHOB</name>
<dbReference type="Gene3D" id="1.25.40.10">
    <property type="entry name" value="Tetratricopeptide repeat domain"/>
    <property type="match status" value="1"/>
</dbReference>
<gene>
    <name evidence="3" type="ORF">C5F46_14190</name>
</gene>
<dbReference type="RefSeq" id="WP_107325996.1">
    <property type="nucleotide sequence ID" value="NZ_NHSP01000073.1"/>
</dbReference>
<feature type="signal peptide" evidence="2">
    <location>
        <begin position="1"/>
        <end position="26"/>
    </location>
</feature>
<proteinExistence type="predicted"/>
<dbReference type="EMBL" id="PZKF01000048">
    <property type="protein sequence ID" value="PTE15156.1"/>
    <property type="molecule type" value="Genomic_DNA"/>
</dbReference>
<dbReference type="SMART" id="SM00028">
    <property type="entry name" value="TPR"/>
    <property type="match status" value="3"/>
</dbReference>
<dbReference type="OrthoDB" id="9815010at2"/>
<dbReference type="AlphaFoldDB" id="A0A2T4JB74"/>
<organism evidence="3 4">
    <name type="scientific">Phaeovulum veldkampii DSM 11550</name>
    <dbReference type="NCBI Taxonomy" id="1185920"/>
    <lineage>
        <taxon>Bacteria</taxon>
        <taxon>Pseudomonadati</taxon>
        <taxon>Pseudomonadota</taxon>
        <taxon>Alphaproteobacteria</taxon>
        <taxon>Rhodobacterales</taxon>
        <taxon>Paracoccaceae</taxon>
        <taxon>Phaeovulum</taxon>
    </lineage>
</organism>
<keyword evidence="1" id="KW-0802">TPR repeat</keyword>
<feature type="repeat" description="TPR" evidence="1">
    <location>
        <begin position="135"/>
        <end position="168"/>
    </location>
</feature>
<comment type="caution">
    <text evidence="3">The sequence shown here is derived from an EMBL/GenBank/DDBJ whole genome shotgun (WGS) entry which is preliminary data.</text>
</comment>
<accession>A0A2T4JB74</accession>
<feature type="chain" id="PRO_5015574479" evidence="2">
    <location>
        <begin position="27"/>
        <end position="187"/>
    </location>
</feature>
<evidence type="ECO:0000256" key="1">
    <source>
        <dbReference type="PROSITE-ProRule" id="PRU00339"/>
    </source>
</evidence>
<reference evidence="3 4" key="1">
    <citation type="submission" date="2018-03" db="EMBL/GenBank/DDBJ databases">
        <title>Rhodobacter veldkampii.</title>
        <authorList>
            <person name="Meyer T.E."/>
            <person name="Miller S."/>
            <person name="Lodha T."/>
            <person name="Gandham S."/>
            <person name="Chintalapati S."/>
            <person name="Chintalapati V.R."/>
        </authorList>
    </citation>
    <scope>NUCLEOTIDE SEQUENCE [LARGE SCALE GENOMIC DNA]</scope>
    <source>
        <strain evidence="3 4">DSM 11550</strain>
    </source>
</reference>
<keyword evidence="4" id="KW-1185">Reference proteome</keyword>
<keyword evidence="2" id="KW-0732">Signal</keyword>
<dbReference type="SUPFAM" id="SSF48452">
    <property type="entry name" value="TPR-like"/>
    <property type="match status" value="1"/>
</dbReference>
<evidence type="ECO:0000256" key="2">
    <source>
        <dbReference type="SAM" id="SignalP"/>
    </source>
</evidence>